<dbReference type="Gene3D" id="1.10.287.70">
    <property type="match status" value="1"/>
</dbReference>
<sequence length="103" mass="11851">MEDGEVLQRSEAAPTPKRKLTIGRLLKIALPHLGLYLFLFLFLLGGAWAFAKIEDSEDRRKQAEKLERIKDVYRRIRDESESLCPAAATSEHFDKRIYSSLSK</sequence>
<dbReference type="AlphaFoldDB" id="A0A1I7ZG89"/>
<evidence type="ECO:0000256" key="1">
    <source>
        <dbReference type="SAM" id="Phobius"/>
    </source>
</evidence>
<reference evidence="3" key="1">
    <citation type="submission" date="2016-11" db="UniProtKB">
        <authorList>
            <consortium name="WormBaseParasite"/>
        </authorList>
    </citation>
    <scope>IDENTIFICATION</scope>
</reference>
<evidence type="ECO:0000313" key="3">
    <source>
        <dbReference type="WBParaSite" id="L893_g261.t1"/>
    </source>
</evidence>
<protein>
    <submittedName>
        <fullName evidence="3">Transmembrane protein</fullName>
    </submittedName>
</protein>
<dbReference type="WBParaSite" id="L893_g261.t1">
    <property type="protein sequence ID" value="L893_g261.t1"/>
    <property type="gene ID" value="L893_g261"/>
</dbReference>
<proteinExistence type="predicted"/>
<dbReference type="Proteomes" id="UP000095287">
    <property type="component" value="Unplaced"/>
</dbReference>
<keyword evidence="2" id="KW-1185">Reference proteome</keyword>
<organism evidence="2 3">
    <name type="scientific">Steinernema glaseri</name>
    <dbReference type="NCBI Taxonomy" id="37863"/>
    <lineage>
        <taxon>Eukaryota</taxon>
        <taxon>Metazoa</taxon>
        <taxon>Ecdysozoa</taxon>
        <taxon>Nematoda</taxon>
        <taxon>Chromadorea</taxon>
        <taxon>Rhabditida</taxon>
        <taxon>Tylenchina</taxon>
        <taxon>Panagrolaimomorpha</taxon>
        <taxon>Strongyloidoidea</taxon>
        <taxon>Steinernematidae</taxon>
        <taxon>Steinernema</taxon>
    </lineage>
</organism>
<keyword evidence="1" id="KW-1133">Transmembrane helix</keyword>
<keyword evidence="1" id="KW-0472">Membrane</keyword>
<name>A0A1I7ZG89_9BILA</name>
<accession>A0A1I7ZG89</accession>
<keyword evidence="1" id="KW-0812">Transmembrane</keyword>
<evidence type="ECO:0000313" key="2">
    <source>
        <dbReference type="Proteomes" id="UP000095287"/>
    </source>
</evidence>
<feature type="transmembrane region" description="Helical" evidence="1">
    <location>
        <begin position="33"/>
        <end position="51"/>
    </location>
</feature>